<dbReference type="PROSITE" id="PS50837">
    <property type="entry name" value="NACHT"/>
    <property type="match status" value="1"/>
</dbReference>
<dbReference type="GeneTree" id="ENSGT00940000157845"/>
<dbReference type="Gene3D" id="1.10.533.10">
    <property type="entry name" value="Death Domain, Fas"/>
    <property type="match status" value="1"/>
</dbReference>
<evidence type="ECO:0000259" key="14">
    <source>
        <dbReference type="PROSITE" id="PS50837"/>
    </source>
</evidence>
<dbReference type="InterPro" id="IPR001315">
    <property type="entry name" value="CARD"/>
</dbReference>
<dbReference type="GO" id="GO:0061702">
    <property type="term" value="C:canonical inflammasome complex"/>
    <property type="evidence" value="ECO:0007669"/>
    <property type="project" value="UniProtKB-SubCell"/>
</dbReference>
<evidence type="ECO:0000313" key="15">
    <source>
        <dbReference type="Ensembl" id="ENSCCRP00000126608.1"/>
    </source>
</evidence>
<keyword evidence="7" id="KW-0378">Hydrolase</keyword>
<dbReference type="FunFam" id="3.40.50.300:FF:001074">
    <property type="entry name" value="Nucleotide binding oligomerization domain containing 1"/>
    <property type="match status" value="1"/>
</dbReference>
<keyword evidence="9" id="KW-0832">Ubl conjugation</keyword>
<keyword evidence="10" id="KW-0391">Immunity</keyword>
<name>A0A9J7Z6J0_CYPCA</name>
<sequence>MGSYKSEGSHLKLLTSHRELLVERVKNTQCVLDNLQMNGFICTEDIEIILRSSTKTDQVRKILELVQSKGEECSAYFVHVLHEAYDAYIDLRPWFEEIRYTPLDTISVIPVVNTDPISKYCEKLRYELGRDTQFITSYSKREETPLEDLYTDTQMELLNDRGESLGYLQSLDELLGDQGVFNPQAETIFITGDAGVGKSIVLQKLQNLWSRRELKTRAKFFFKFRCRMFSTFKETDEISLKDLIFKHNCYPDGDLDNEVFTYILRFPETVLFTFDGYDEIQTDFDLDNVPETVSPEEKTRPLLLLMNLLCGKLLKGSRKILTARSGTEIQSRVIWKKVYMKGFSPDHLKRYTALHFPETEHRKMVTDQLDANPHLCGLCSIPLFSWIILKSFKHLHSVYDNFELPDSCITLTNVFLLLSEVFLGHSTARPGLLKGSTRCPAETFKAGEQKLAAFARLALNGLQRGGLVFSMEEVTSCGLEDEVLQFGFLRPASHYDGCGGSATFEFLHETLQAFLAAFSLVLDSKITPESILSFFSKCEYKRSSHFSCMPCLGKSRPRDKDPFQTNFQFTNLFLCGLLSKPNAALLEHLVPPALLKQKRKMLKSYLSNSVRTHLKGLPRYPSTDIDGDKVHAMPNFLWMLRCIFETNSEEVAKMTANGISADYIKIAFCNIYSADCSALNFVLHHRRKHLGVDMDNNNINDYGVKQLRPSFSKMTVVRFCVNQLTDSSIEVLAEELIRHKVVRVLGLYKNYITDVGAKLVAKIIEECPHLRVVKMWGNTIGDEGADAFAEALKNHPSLTNLSLSANGITSHGGRSLAKALKENKSLHIFWLIQNKISDDAASDFADAFRSNSALTHLMLIENEFTIHGAKEMSEGLTNNTTLKEVNIKGSRVSEEEEQLYEGDKRLRFH</sequence>
<evidence type="ECO:0000256" key="3">
    <source>
        <dbReference type="ARBA" id="ARBA00022490"/>
    </source>
</evidence>
<feature type="domain" description="NACHT" evidence="14">
    <location>
        <begin position="186"/>
        <end position="326"/>
    </location>
</feature>
<evidence type="ECO:0000256" key="2">
    <source>
        <dbReference type="ARBA" id="ARBA00008665"/>
    </source>
</evidence>
<dbReference type="InterPro" id="IPR041075">
    <property type="entry name" value="NOD1/2_WH"/>
</dbReference>
<dbReference type="Pfam" id="PF13516">
    <property type="entry name" value="LRR_6"/>
    <property type="match status" value="1"/>
</dbReference>
<dbReference type="InterPro" id="IPR011029">
    <property type="entry name" value="DEATH-like_dom_sf"/>
</dbReference>
<reference evidence="15" key="2">
    <citation type="submission" date="2025-09" db="UniProtKB">
        <authorList>
            <consortium name="Ensembl"/>
        </authorList>
    </citation>
    <scope>IDENTIFICATION</scope>
</reference>
<keyword evidence="8" id="KW-0067">ATP-binding</keyword>
<keyword evidence="3" id="KW-0963">Cytoplasm</keyword>
<feature type="domain" description="CARD" evidence="13">
    <location>
        <begin position="6"/>
        <end position="83"/>
    </location>
</feature>
<dbReference type="InterPro" id="IPR007111">
    <property type="entry name" value="NACHT_NTPase"/>
</dbReference>
<reference evidence="15" key="1">
    <citation type="submission" date="2025-08" db="UniProtKB">
        <authorList>
            <consortium name="Ensembl"/>
        </authorList>
    </citation>
    <scope>IDENTIFICATION</scope>
</reference>
<accession>A0A9J7Z6J0</accession>
<dbReference type="InterPro" id="IPR032675">
    <property type="entry name" value="LRR_dom_sf"/>
</dbReference>
<dbReference type="InterPro" id="IPR027417">
    <property type="entry name" value="P-loop_NTPase"/>
</dbReference>
<evidence type="ECO:0000256" key="7">
    <source>
        <dbReference type="ARBA" id="ARBA00022801"/>
    </source>
</evidence>
<keyword evidence="6" id="KW-0547">Nucleotide-binding</keyword>
<evidence type="ECO:0000256" key="1">
    <source>
        <dbReference type="ARBA" id="ARBA00004110"/>
    </source>
</evidence>
<evidence type="ECO:0000256" key="12">
    <source>
        <dbReference type="ARBA" id="ARBA00023233"/>
    </source>
</evidence>
<dbReference type="Pfam" id="PF17779">
    <property type="entry name" value="WHD_NOD2"/>
    <property type="match status" value="1"/>
</dbReference>
<organism evidence="15 16">
    <name type="scientific">Cyprinus carpio carpio</name>
    <dbReference type="NCBI Taxonomy" id="630221"/>
    <lineage>
        <taxon>Eukaryota</taxon>
        <taxon>Metazoa</taxon>
        <taxon>Chordata</taxon>
        <taxon>Craniata</taxon>
        <taxon>Vertebrata</taxon>
        <taxon>Euteleostomi</taxon>
        <taxon>Actinopterygii</taxon>
        <taxon>Neopterygii</taxon>
        <taxon>Teleostei</taxon>
        <taxon>Ostariophysi</taxon>
        <taxon>Cypriniformes</taxon>
        <taxon>Cyprinidae</taxon>
        <taxon>Cyprininae</taxon>
        <taxon>Cyprinus</taxon>
    </lineage>
</organism>
<dbReference type="GO" id="GO:0042981">
    <property type="term" value="P:regulation of apoptotic process"/>
    <property type="evidence" value="ECO:0007669"/>
    <property type="project" value="InterPro"/>
</dbReference>
<dbReference type="PROSITE" id="PS50209">
    <property type="entry name" value="CARD"/>
    <property type="match status" value="1"/>
</dbReference>
<dbReference type="Pfam" id="PF05729">
    <property type="entry name" value="NACHT"/>
    <property type="match status" value="1"/>
</dbReference>
<dbReference type="GO" id="GO:0005524">
    <property type="term" value="F:ATP binding"/>
    <property type="evidence" value="ECO:0007669"/>
    <property type="project" value="UniProtKB-KW"/>
</dbReference>
<proteinExistence type="inferred from homology"/>
<dbReference type="InterPro" id="IPR050637">
    <property type="entry name" value="NLRP_innate_immun_reg"/>
</dbReference>
<dbReference type="SMART" id="SM00368">
    <property type="entry name" value="LRR_RI"/>
    <property type="match status" value="5"/>
</dbReference>
<dbReference type="PANTHER" id="PTHR45690:SF19">
    <property type="entry name" value="NACHT, LRR AND PYD DOMAINS-CONTAINING PROTEIN 3"/>
    <property type="match status" value="1"/>
</dbReference>
<keyword evidence="4" id="KW-0399">Innate immunity</keyword>
<keyword evidence="11" id="KW-0395">Inflammatory response</keyword>
<evidence type="ECO:0000256" key="11">
    <source>
        <dbReference type="ARBA" id="ARBA00023198"/>
    </source>
</evidence>
<evidence type="ECO:0000256" key="6">
    <source>
        <dbReference type="ARBA" id="ARBA00022741"/>
    </source>
</evidence>
<evidence type="ECO:0000256" key="5">
    <source>
        <dbReference type="ARBA" id="ARBA00022737"/>
    </source>
</evidence>
<evidence type="ECO:0000256" key="9">
    <source>
        <dbReference type="ARBA" id="ARBA00022843"/>
    </source>
</evidence>
<dbReference type="GO" id="GO:0045087">
    <property type="term" value="P:innate immune response"/>
    <property type="evidence" value="ECO:0007669"/>
    <property type="project" value="UniProtKB-KW"/>
</dbReference>
<dbReference type="GO" id="GO:0006954">
    <property type="term" value="P:inflammatory response"/>
    <property type="evidence" value="ECO:0007669"/>
    <property type="project" value="UniProtKB-KW"/>
</dbReference>
<keyword evidence="12" id="KW-1271">Inflammasome</keyword>
<dbReference type="Gene3D" id="3.40.50.300">
    <property type="entry name" value="P-loop containing nucleotide triphosphate hydrolases"/>
    <property type="match status" value="1"/>
</dbReference>
<dbReference type="Proteomes" id="UP001108240">
    <property type="component" value="Unplaced"/>
</dbReference>
<dbReference type="Pfam" id="PF17776">
    <property type="entry name" value="NLRC4_HD2"/>
    <property type="match status" value="1"/>
</dbReference>
<dbReference type="Pfam" id="PF00619">
    <property type="entry name" value="CARD"/>
    <property type="match status" value="1"/>
</dbReference>
<dbReference type="SUPFAM" id="SSF47986">
    <property type="entry name" value="DEATH domain"/>
    <property type="match status" value="1"/>
</dbReference>
<dbReference type="InterPro" id="IPR001611">
    <property type="entry name" value="Leu-rich_rpt"/>
</dbReference>
<dbReference type="CDD" id="cd08324">
    <property type="entry name" value="CARD_NOD1_CARD4"/>
    <property type="match status" value="1"/>
</dbReference>
<evidence type="ECO:0000313" key="16">
    <source>
        <dbReference type="Proteomes" id="UP001108240"/>
    </source>
</evidence>
<comment type="similarity">
    <text evidence="2">Belongs to the NLRP family.</text>
</comment>
<dbReference type="PANTHER" id="PTHR45690">
    <property type="entry name" value="NACHT, LRR AND PYD DOMAINS-CONTAINING PROTEIN 12"/>
    <property type="match status" value="1"/>
</dbReference>
<dbReference type="InterPro" id="IPR041267">
    <property type="entry name" value="NLRP_HD2"/>
</dbReference>
<keyword evidence="5" id="KW-0677">Repeat</keyword>
<protein>
    <submittedName>
        <fullName evidence="15">Nucleotide-binding oligomerization domain containing 1</fullName>
    </submittedName>
</protein>
<evidence type="ECO:0000256" key="4">
    <source>
        <dbReference type="ARBA" id="ARBA00022588"/>
    </source>
</evidence>
<dbReference type="SUPFAM" id="SSF52047">
    <property type="entry name" value="RNI-like"/>
    <property type="match status" value="1"/>
</dbReference>
<dbReference type="AlphaFoldDB" id="A0A9J7Z6J0"/>
<keyword evidence="16" id="KW-1185">Reference proteome</keyword>
<comment type="subcellular location">
    <subcellularLocation>
        <location evidence="1">Inflammasome</location>
    </subcellularLocation>
</comment>
<dbReference type="Gene3D" id="3.80.10.10">
    <property type="entry name" value="Ribonuclease Inhibitor"/>
    <property type="match status" value="1"/>
</dbReference>
<dbReference type="Ensembl" id="ENSCCRT00000132536.1">
    <property type="protein sequence ID" value="ENSCCRP00000126608.1"/>
    <property type="gene ID" value="ENSCCRG00000031921.2"/>
</dbReference>
<evidence type="ECO:0000256" key="10">
    <source>
        <dbReference type="ARBA" id="ARBA00022859"/>
    </source>
</evidence>
<evidence type="ECO:0000259" key="13">
    <source>
        <dbReference type="PROSITE" id="PS50209"/>
    </source>
</evidence>
<evidence type="ECO:0000256" key="8">
    <source>
        <dbReference type="ARBA" id="ARBA00022840"/>
    </source>
</evidence>